<protein>
    <submittedName>
        <fullName evidence="1">Beta-galactosidase</fullName>
    </submittedName>
</protein>
<proteinExistence type="predicted"/>
<reference evidence="1" key="1">
    <citation type="submission" date="2019-04" db="EMBL/GenBank/DDBJ databases">
        <title>Microbes associate with the intestines of laboratory mice.</title>
        <authorList>
            <person name="Navarre W."/>
            <person name="Wong E."/>
            <person name="Huang K.C."/>
            <person name="Tropini C."/>
            <person name="Ng K."/>
            <person name="Yu B."/>
        </authorList>
    </citation>
    <scope>NUCLEOTIDE SEQUENCE</scope>
    <source>
        <strain evidence="1">NM86_A22</strain>
    </source>
</reference>
<gene>
    <name evidence="1" type="ORF">E5990_09890</name>
</gene>
<name>A0AC61S3U7_9BACT</name>
<evidence type="ECO:0000313" key="1">
    <source>
        <dbReference type="EMBL" id="THG43876.1"/>
    </source>
</evidence>
<organism evidence="1 2">
    <name type="scientific">Muribaculum caecicola</name>
    <dbReference type="NCBI Taxonomy" id="3038144"/>
    <lineage>
        <taxon>Bacteria</taxon>
        <taxon>Pseudomonadati</taxon>
        <taxon>Bacteroidota</taxon>
        <taxon>Bacteroidia</taxon>
        <taxon>Bacteroidales</taxon>
        <taxon>Muribaculaceae</taxon>
        <taxon>Muribaculum</taxon>
    </lineage>
</organism>
<comment type="caution">
    <text evidence="1">The sequence shown here is derived from an EMBL/GenBank/DDBJ whole genome shotgun (WGS) entry which is preliminary data.</text>
</comment>
<accession>A0AC61S3U7</accession>
<dbReference type="Proteomes" id="UP000305401">
    <property type="component" value="Unassembled WGS sequence"/>
</dbReference>
<keyword evidence="2" id="KW-1185">Reference proteome</keyword>
<dbReference type="EMBL" id="SSTG01000168">
    <property type="protein sequence ID" value="THG43876.1"/>
    <property type="molecule type" value="Genomic_DNA"/>
</dbReference>
<feature type="non-terminal residue" evidence="1">
    <location>
        <position position="393"/>
    </location>
</feature>
<evidence type="ECO:0000313" key="2">
    <source>
        <dbReference type="Proteomes" id="UP000305401"/>
    </source>
</evidence>
<sequence length="393" mass="44197">MIKTIRVINILTVLFCIAGSLFAQRTVTTINDGWQFAKEGEAWKTVRVPHDWAIYGPFDRNNDLQIVAVKQNGETVATEKTGRTGGLPFIGRGCYRTTFNVADTTQRSVTLVFDGAMSNARVRVNGREVIYWPYGYNSFHVGVDSVVRTGENTLEVDLENFERASRWYPGAGLYRNVHVVNTSRVHIPVWGTYVTTPYVHNDYASVVVKTDIVGLKKAEKVRVVTEIVAPDGTAVCKSDKMYVNHGQGMTQNMIIEKPQLWSPDAPWLYTAITKVETEEGNVIDTYKTRFGVRDIKYIPFKGFFLNGKLTKFKGVCNHHDLGPLGAAVNKSALRHQIELLKDMGANAIRTAHNMPAPELVELCDEMGMMLMVEPFDDWGFRPKSPNGYGRFFK</sequence>